<evidence type="ECO:0000313" key="2">
    <source>
        <dbReference type="EMBL" id="QHU01531.1"/>
    </source>
</evidence>
<organism evidence="2">
    <name type="scientific">viral metagenome</name>
    <dbReference type="NCBI Taxonomy" id="1070528"/>
    <lineage>
        <taxon>unclassified sequences</taxon>
        <taxon>metagenomes</taxon>
        <taxon>organismal metagenomes</taxon>
    </lineage>
</organism>
<feature type="transmembrane region" description="Helical" evidence="1">
    <location>
        <begin position="108"/>
        <end position="125"/>
    </location>
</feature>
<keyword evidence="1" id="KW-0472">Membrane</keyword>
<dbReference type="Pfam" id="PF09945">
    <property type="entry name" value="DUF2177"/>
    <property type="match status" value="1"/>
</dbReference>
<dbReference type="EMBL" id="MN740345">
    <property type="protein sequence ID" value="QHU01531.1"/>
    <property type="molecule type" value="Genomic_DNA"/>
</dbReference>
<feature type="transmembrane region" description="Helical" evidence="1">
    <location>
        <begin position="74"/>
        <end position="96"/>
    </location>
</feature>
<name>A0A6C0J9Q4_9ZZZZ</name>
<proteinExistence type="predicted"/>
<accession>A0A6C0J9Q4</accession>
<reference evidence="2" key="1">
    <citation type="journal article" date="2020" name="Nature">
        <title>Giant virus diversity and host interactions through global metagenomics.</title>
        <authorList>
            <person name="Schulz F."/>
            <person name="Roux S."/>
            <person name="Paez-Espino D."/>
            <person name="Jungbluth S."/>
            <person name="Walsh D.A."/>
            <person name="Denef V.J."/>
            <person name="McMahon K.D."/>
            <person name="Konstantinidis K.T."/>
            <person name="Eloe-Fadrosh E.A."/>
            <person name="Kyrpides N.C."/>
            <person name="Woyke T."/>
        </authorList>
    </citation>
    <scope>NUCLEOTIDE SEQUENCE</scope>
    <source>
        <strain evidence="2">GVMAG-M-3300025860-25</strain>
    </source>
</reference>
<feature type="transmembrane region" description="Helical" evidence="1">
    <location>
        <begin position="44"/>
        <end position="62"/>
    </location>
</feature>
<keyword evidence="1" id="KW-0812">Transmembrane</keyword>
<evidence type="ECO:0000256" key="1">
    <source>
        <dbReference type="SAM" id="Phobius"/>
    </source>
</evidence>
<dbReference type="InterPro" id="IPR018687">
    <property type="entry name" value="DUF2177_membr"/>
</dbReference>
<dbReference type="AlphaFoldDB" id="A0A6C0J9Q4"/>
<protein>
    <submittedName>
        <fullName evidence="2">Uncharacterized protein</fullName>
    </submittedName>
</protein>
<sequence>MIKDLFIFSIILLLLDSIYLKNISNEFGKMITKIQGSKIDFKLGPTIIVYISLILVWYVFIYQELKKHTLKQNLFRSSILGVCIYSIYDFTNMAIINNYRLDLSILDSIWGGLLFSISTYLFITISS</sequence>
<keyword evidence="1" id="KW-1133">Transmembrane helix</keyword>